<dbReference type="InterPro" id="IPR024788">
    <property type="entry name" value="Malectin-like_Carb-bd_dom"/>
</dbReference>
<evidence type="ECO:0000256" key="1">
    <source>
        <dbReference type="ARBA" id="ARBA00004479"/>
    </source>
</evidence>
<feature type="region of interest" description="Disordered" evidence="12">
    <location>
        <begin position="409"/>
        <end position="429"/>
    </location>
</feature>
<evidence type="ECO:0000256" key="7">
    <source>
        <dbReference type="ARBA" id="ARBA00022777"/>
    </source>
</evidence>
<sequence>MIIFHLKCMYMFIYLYFHILHYQKLDVSADESAYFPLETILLDCGSSALRALSYDGRNWTNDISHFGASNSESSFAMSRASLEETSVAEVPYMTARLFHFRFTYTFNVTPGSKFIRLHFYPDSYMNLNASKSFLTVTAGNYTLLRNFSAYLNAKHIKSAYFFKEFIVHVENHTLDLTFSPTTNASDGYAFVNGIEIVSMPLSLYYQGNNVSAMETMHRVNVGGQSIPPNEDTGMSRSWAMDSSYIFGEAFGVENYDFDASITYPKEVPAYIAPQGVYKTARSMSPVPEININYNLSWTFPLDPGFMYLIRLHLCEISRNITKINQRVFDIFINNQVIERGIDIIALTYGNDIPLYRDFTVLIPNLTTKHDLWLELHPNLQTKPQYYDAILNGSEIFKVSNTDGNLSGLNPSLENESSVDGDEPSFSSSSSKTSTEAILIIIGSLLVLVLAISLGVYLVAFLRRRNLEWTKKENTRSSLPYRSFSIDEIKMATHNFNEAKLIDRGAFGLVYKGYIDHGSIAVTINRLIQAIPKEEWHKFDAEIRIHHHVRHQNLVQLIGYCKEEHEMILVYESMSNATLFERIHFADQRQQSTLSWNQRLEICVGAARCLHYLHSAMAYPIIHGDIKTTNIYLDRNWMPKVSGFMPSRLALAMSSHSRFRPNMKGSTGYLDPEHYGLQNLTEKSDVFSFGVVLLEILSGKQATNPKSDAAKTNHRENLVHRALTCIEKNEVDLLVDRHLKGKIEPASLAKFVEILDKCLADEGANRPSMIEVLCNVELAQQLQLQGLETSNGSAKDMVFHSSSNLMQGLEFFGVGR</sequence>
<evidence type="ECO:0000256" key="10">
    <source>
        <dbReference type="ARBA" id="ARBA00023136"/>
    </source>
</evidence>
<evidence type="ECO:0000256" key="4">
    <source>
        <dbReference type="ARBA" id="ARBA00022692"/>
    </source>
</evidence>
<name>A0A5D2RZH0_GOSMU</name>
<keyword evidence="6" id="KW-0547">Nucleotide-binding</keyword>
<dbReference type="Proteomes" id="UP000323597">
    <property type="component" value="Chromosome D13"/>
</dbReference>
<keyword evidence="16" id="KW-1185">Reference proteome</keyword>
<dbReference type="Gene3D" id="2.60.120.430">
    <property type="entry name" value="Galactose-binding lectin"/>
    <property type="match status" value="2"/>
</dbReference>
<evidence type="ECO:0000256" key="2">
    <source>
        <dbReference type="ARBA" id="ARBA00022527"/>
    </source>
</evidence>
<keyword evidence="8" id="KW-0067">ATP-binding</keyword>
<keyword evidence="2" id="KW-0723">Serine/threonine-protein kinase</keyword>
<evidence type="ECO:0000256" key="9">
    <source>
        <dbReference type="ARBA" id="ARBA00022989"/>
    </source>
</evidence>
<dbReference type="PANTHER" id="PTHR34590">
    <property type="entry name" value="OS03G0124300 PROTEIN-RELATED"/>
    <property type="match status" value="1"/>
</dbReference>
<dbReference type="PROSITE" id="PS50011">
    <property type="entry name" value="PROTEIN_KINASE_DOM"/>
    <property type="match status" value="1"/>
</dbReference>
<gene>
    <name evidence="15" type="ORF">E1A91_D13G097400v1</name>
</gene>
<dbReference type="PANTHER" id="PTHR34590:SF5">
    <property type="entry name" value="OS04G0586500 PROTEIN"/>
    <property type="match status" value="1"/>
</dbReference>
<dbReference type="FunFam" id="2.60.120.430:FF:000007">
    <property type="entry name" value="FERONIA receptor-like kinase"/>
    <property type="match status" value="1"/>
</dbReference>
<evidence type="ECO:0000256" key="8">
    <source>
        <dbReference type="ARBA" id="ARBA00022840"/>
    </source>
</evidence>
<feature type="transmembrane region" description="Helical" evidence="13">
    <location>
        <begin position="436"/>
        <end position="461"/>
    </location>
</feature>
<dbReference type="InterPro" id="IPR045272">
    <property type="entry name" value="ANXUR1/2-like"/>
</dbReference>
<dbReference type="InterPro" id="IPR011009">
    <property type="entry name" value="Kinase-like_dom_sf"/>
</dbReference>
<keyword evidence="10 13" id="KW-0472">Membrane</keyword>
<dbReference type="Gene3D" id="1.10.510.10">
    <property type="entry name" value="Transferase(Phosphotransferase) domain 1"/>
    <property type="match status" value="1"/>
</dbReference>
<feature type="domain" description="Protein kinase" evidence="14">
    <location>
        <begin position="495"/>
        <end position="777"/>
    </location>
</feature>
<dbReference type="InterPro" id="IPR000719">
    <property type="entry name" value="Prot_kinase_dom"/>
</dbReference>
<dbReference type="GO" id="GO:0004714">
    <property type="term" value="F:transmembrane receptor protein tyrosine kinase activity"/>
    <property type="evidence" value="ECO:0007669"/>
    <property type="project" value="InterPro"/>
</dbReference>
<keyword evidence="7" id="KW-0418">Kinase</keyword>
<accession>A0A5D2RZH0</accession>
<dbReference type="GO" id="GO:0004674">
    <property type="term" value="F:protein serine/threonine kinase activity"/>
    <property type="evidence" value="ECO:0007669"/>
    <property type="project" value="UniProtKB-KW"/>
</dbReference>
<dbReference type="Gene3D" id="3.30.200.20">
    <property type="entry name" value="Phosphorylase Kinase, domain 1"/>
    <property type="match status" value="1"/>
</dbReference>
<evidence type="ECO:0000256" key="13">
    <source>
        <dbReference type="SAM" id="Phobius"/>
    </source>
</evidence>
<protein>
    <recommendedName>
        <fullName evidence="14">Protein kinase domain-containing protein</fullName>
    </recommendedName>
</protein>
<organism evidence="15 16">
    <name type="scientific">Gossypium mustelinum</name>
    <name type="common">Cotton</name>
    <name type="synonym">Gossypium caicoense</name>
    <dbReference type="NCBI Taxonomy" id="34275"/>
    <lineage>
        <taxon>Eukaryota</taxon>
        <taxon>Viridiplantae</taxon>
        <taxon>Streptophyta</taxon>
        <taxon>Embryophyta</taxon>
        <taxon>Tracheophyta</taxon>
        <taxon>Spermatophyta</taxon>
        <taxon>Magnoliopsida</taxon>
        <taxon>eudicotyledons</taxon>
        <taxon>Gunneridae</taxon>
        <taxon>Pentapetalae</taxon>
        <taxon>rosids</taxon>
        <taxon>malvids</taxon>
        <taxon>Malvales</taxon>
        <taxon>Malvaceae</taxon>
        <taxon>Malvoideae</taxon>
        <taxon>Gossypium</taxon>
    </lineage>
</organism>
<dbReference type="SUPFAM" id="SSF56112">
    <property type="entry name" value="Protein kinase-like (PK-like)"/>
    <property type="match status" value="1"/>
</dbReference>
<keyword evidence="4 13" id="KW-0812">Transmembrane</keyword>
<keyword evidence="5" id="KW-0732">Signal</keyword>
<evidence type="ECO:0000256" key="11">
    <source>
        <dbReference type="ARBA" id="ARBA00023180"/>
    </source>
</evidence>
<evidence type="ECO:0000256" key="5">
    <source>
        <dbReference type="ARBA" id="ARBA00022729"/>
    </source>
</evidence>
<evidence type="ECO:0000256" key="12">
    <source>
        <dbReference type="SAM" id="MobiDB-lite"/>
    </source>
</evidence>
<comment type="subcellular location">
    <subcellularLocation>
        <location evidence="1">Membrane</location>
        <topology evidence="1">Single-pass type I membrane protein</topology>
    </subcellularLocation>
</comment>
<dbReference type="EMBL" id="CM017661">
    <property type="protein sequence ID" value="TYI46297.1"/>
    <property type="molecule type" value="Genomic_DNA"/>
</dbReference>
<reference evidence="15 16" key="1">
    <citation type="submission" date="2019-07" db="EMBL/GenBank/DDBJ databases">
        <title>WGS assembly of Gossypium mustelinum.</title>
        <authorList>
            <person name="Chen Z.J."/>
            <person name="Sreedasyam A."/>
            <person name="Ando A."/>
            <person name="Song Q."/>
            <person name="De L."/>
            <person name="Hulse-Kemp A."/>
            <person name="Ding M."/>
            <person name="Ye W."/>
            <person name="Kirkbride R."/>
            <person name="Jenkins J."/>
            <person name="Plott C."/>
            <person name="Lovell J."/>
            <person name="Lin Y.-M."/>
            <person name="Vaughn R."/>
            <person name="Liu B."/>
            <person name="Li W."/>
            <person name="Simpson S."/>
            <person name="Scheffler B."/>
            <person name="Saski C."/>
            <person name="Grover C."/>
            <person name="Hu G."/>
            <person name="Conover J."/>
            <person name="Carlson J."/>
            <person name="Shu S."/>
            <person name="Boston L."/>
            <person name="Williams M."/>
            <person name="Peterson D."/>
            <person name="Mcgee K."/>
            <person name="Jones D."/>
            <person name="Wendel J."/>
            <person name="Stelly D."/>
            <person name="Grimwood J."/>
            <person name="Schmutz J."/>
        </authorList>
    </citation>
    <scope>NUCLEOTIDE SEQUENCE [LARGE SCALE GENOMIC DNA]</scope>
    <source>
        <strain evidence="15">1408120.09</strain>
    </source>
</reference>
<dbReference type="FunFam" id="2.60.120.430:FF:000003">
    <property type="entry name" value="FERONIA receptor-like kinase"/>
    <property type="match status" value="1"/>
</dbReference>
<evidence type="ECO:0000259" key="14">
    <source>
        <dbReference type="PROSITE" id="PS50011"/>
    </source>
</evidence>
<dbReference type="Pfam" id="PF07714">
    <property type="entry name" value="PK_Tyr_Ser-Thr"/>
    <property type="match status" value="1"/>
</dbReference>
<keyword evidence="11" id="KW-0325">Glycoprotein</keyword>
<dbReference type="AlphaFoldDB" id="A0A5D2RZH0"/>
<dbReference type="FunFam" id="3.30.200.20:FF:000039">
    <property type="entry name" value="receptor-like protein kinase FERONIA"/>
    <property type="match status" value="1"/>
</dbReference>
<dbReference type="Pfam" id="PF12819">
    <property type="entry name" value="Malectin_like"/>
    <property type="match status" value="1"/>
</dbReference>
<keyword evidence="9 13" id="KW-1133">Transmembrane helix</keyword>
<proteinExistence type="predicted"/>
<evidence type="ECO:0000313" key="15">
    <source>
        <dbReference type="EMBL" id="TYI46297.1"/>
    </source>
</evidence>
<evidence type="ECO:0000313" key="16">
    <source>
        <dbReference type="Proteomes" id="UP000323597"/>
    </source>
</evidence>
<dbReference type="GO" id="GO:0016020">
    <property type="term" value="C:membrane"/>
    <property type="evidence" value="ECO:0007669"/>
    <property type="project" value="UniProtKB-SubCell"/>
</dbReference>
<dbReference type="InterPro" id="IPR008271">
    <property type="entry name" value="Ser/Thr_kinase_AS"/>
</dbReference>
<evidence type="ECO:0000256" key="6">
    <source>
        <dbReference type="ARBA" id="ARBA00022741"/>
    </source>
</evidence>
<evidence type="ECO:0000256" key="3">
    <source>
        <dbReference type="ARBA" id="ARBA00022679"/>
    </source>
</evidence>
<dbReference type="InterPro" id="IPR001245">
    <property type="entry name" value="Ser-Thr/Tyr_kinase_cat_dom"/>
</dbReference>
<dbReference type="GO" id="GO:0005524">
    <property type="term" value="F:ATP binding"/>
    <property type="evidence" value="ECO:0007669"/>
    <property type="project" value="UniProtKB-KW"/>
</dbReference>
<keyword evidence="3" id="KW-0808">Transferase</keyword>
<dbReference type="PROSITE" id="PS00108">
    <property type="entry name" value="PROTEIN_KINASE_ST"/>
    <property type="match status" value="1"/>
</dbReference>
<dbReference type="SMART" id="SM00220">
    <property type="entry name" value="S_TKc"/>
    <property type="match status" value="1"/>
</dbReference>